<dbReference type="AlphaFoldDB" id="A0A4R2GPA5"/>
<sequence length="42" mass="4971">MIDIHTLLRTCKVKNFVLETTPIFLLIVFKTIFIYALLILDF</sequence>
<comment type="caution">
    <text evidence="2">The sequence shown here is derived from an EMBL/GenBank/DDBJ whole genome shotgun (WGS) entry which is preliminary data.</text>
</comment>
<keyword evidence="1" id="KW-0812">Transmembrane</keyword>
<accession>A0A4R2GPA5</accession>
<feature type="transmembrane region" description="Helical" evidence="1">
    <location>
        <begin position="23"/>
        <end position="40"/>
    </location>
</feature>
<proteinExistence type="predicted"/>
<organism evidence="2 3">
    <name type="scientific">Natronoflexus pectinivorans</name>
    <dbReference type="NCBI Taxonomy" id="682526"/>
    <lineage>
        <taxon>Bacteria</taxon>
        <taxon>Pseudomonadati</taxon>
        <taxon>Bacteroidota</taxon>
        <taxon>Bacteroidia</taxon>
        <taxon>Marinilabiliales</taxon>
        <taxon>Marinilabiliaceae</taxon>
        <taxon>Natronoflexus</taxon>
    </lineage>
</organism>
<evidence type="ECO:0000313" key="3">
    <source>
        <dbReference type="Proteomes" id="UP000295221"/>
    </source>
</evidence>
<reference evidence="2 3" key="1">
    <citation type="submission" date="2019-03" db="EMBL/GenBank/DDBJ databases">
        <title>Genomic Encyclopedia of Type Strains, Phase IV (KMG-IV): sequencing the most valuable type-strain genomes for metagenomic binning, comparative biology and taxonomic classification.</title>
        <authorList>
            <person name="Goeker M."/>
        </authorList>
    </citation>
    <scope>NUCLEOTIDE SEQUENCE [LARGE SCALE GENOMIC DNA]</scope>
    <source>
        <strain evidence="2 3">DSM 24179</strain>
    </source>
</reference>
<dbReference type="Proteomes" id="UP000295221">
    <property type="component" value="Unassembled WGS sequence"/>
</dbReference>
<gene>
    <name evidence="2" type="ORF">EV194_101594</name>
</gene>
<name>A0A4R2GPA5_9BACT</name>
<evidence type="ECO:0000313" key="2">
    <source>
        <dbReference type="EMBL" id="TCO10960.1"/>
    </source>
</evidence>
<dbReference type="EMBL" id="SLWK01000001">
    <property type="protein sequence ID" value="TCO10960.1"/>
    <property type="molecule type" value="Genomic_DNA"/>
</dbReference>
<keyword evidence="1" id="KW-1133">Transmembrane helix</keyword>
<keyword evidence="3" id="KW-1185">Reference proteome</keyword>
<keyword evidence="1" id="KW-0472">Membrane</keyword>
<protein>
    <submittedName>
        <fullName evidence="2">Uncharacterized protein</fullName>
    </submittedName>
</protein>
<evidence type="ECO:0000256" key="1">
    <source>
        <dbReference type="SAM" id="Phobius"/>
    </source>
</evidence>